<feature type="compositionally biased region" description="Polar residues" evidence="1">
    <location>
        <begin position="86"/>
        <end position="102"/>
    </location>
</feature>
<evidence type="ECO:0000256" key="1">
    <source>
        <dbReference type="SAM" id="MobiDB-lite"/>
    </source>
</evidence>
<organism evidence="2 3">
    <name type="scientific">Abeliophyllum distichum</name>
    <dbReference type="NCBI Taxonomy" id="126358"/>
    <lineage>
        <taxon>Eukaryota</taxon>
        <taxon>Viridiplantae</taxon>
        <taxon>Streptophyta</taxon>
        <taxon>Embryophyta</taxon>
        <taxon>Tracheophyta</taxon>
        <taxon>Spermatophyta</taxon>
        <taxon>Magnoliopsida</taxon>
        <taxon>eudicotyledons</taxon>
        <taxon>Gunneridae</taxon>
        <taxon>Pentapetalae</taxon>
        <taxon>asterids</taxon>
        <taxon>lamiids</taxon>
        <taxon>Lamiales</taxon>
        <taxon>Oleaceae</taxon>
        <taxon>Forsythieae</taxon>
        <taxon>Abeliophyllum</taxon>
    </lineage>
</organism>
<reference evidence="3" key="1">
    <citation type="submission" date="2024-07" db="EMBL/GenBank/DDBJ databases">
        <title>Two chromosome-level genome assemblies of Korean endemic species Abeliophyllum distichum and Forsythia ovata (Oleaceae).</title>
        <authorList>
            <person name="Jang H."/>
        </authorList>
    </citation>
    <scope>NUCLEOTIDE SEQUENCE [LARGE SCALE GENOMIC DNA]</scope>
</reference>
<protein>
    <submittedName>
        <fullName evidence="2">Uncharacterized protein</fullName>
    </submittedName>
</protein>
<dbReference type="EMBL" id="JBFOLK010000008">
    <property type="protein sequence ID" value="KAL2492086.1"/>
    <property type="molecule type" value="Genomic_DNA"/>
</dbReference>
<sequence>MNHDVSLIRDRYVRLFANSCSTKFLSRTASQLPRYGYGEVNMTTDPDFRDSKPDDIEESVESDGQLSWKKNPARGSSEGARMSIGKKQSFSPANSSKRKNLSSVQITQSINNLVNIRMKTAARATAAHTTILSIAQCINEINNMDEIQWDSHFHYFVLEFIK</sequence>
<gene>
    <name evidence="2" type="ORF">Adt_27714</name>
</gene>
<name>A0ABD1RUJ2_9LAMI</name>
<proteinExistence type="predicted"/>
<evidence type="ECO:0000313" key="2">
    <source>
        <dbReference type="EMBL" id="KAL2492086.1"/>
    </source>
</evidence>
<dbReference type="AlphaFoldDB" id="A0ABD1RUJ2"/>
<feature type="region of interest" description="Disordered" evidence="1">
    <location>
        <begin position="40"/>
        <end position="102"/>
    </location>
</feature>
<dbReference type="Proteomes" id="UP001604336">
    <property type="component" value="Unassembled WGS sequence"/>
</dbReference>
<keyword evidence="3" id="KW-1185">Reference proteome</keyword>
<accession>A0ABD1RUJ2</accession>
<comment type="caution">
    <text evidence="2">The sequence shown here is derived from an EMBL/GenBank/DDBJ whole genome shotgun (WGS) entry which is preliminary data.</text>
</comment>
<evidence type="ECO:0000313" key="3">
    <source>
        <dbReference type="Proteomes" id="UP001604336"/>
    </source>
</evidence>